<dbReference type="CDD" id="cd19769">
    <property type="entry name" value="Bbox2_TRIM16-like"/>
    <property type="match status" value="2"/>
</dbReference>
<dbReference type="AlphaFoldDB" id="A0A8J0VEU8"/>
<dbReference type="SMART" id="SM00502">
    <property type="entry name" value="BBC"/>
    <property type="match status" value="2"/>
</dbReference>
<keyword evidence="5" id="KW-0862">Zinc</keyword>
<feature type="coiled-coil region" evidence="8">
    <location>
        <begin position="173"/>
        <end position="283"/>
    </location>
</feature>
<keyword evidence="3" id="KW-0863">Zinc-finger</keyword>
<evidence type="ECO:0000259" key="13">
    <source>
        <dbReference type="SMART" id="SM00589"/>
    </source>
</evidence>
<dbReference type="SMART" id="SM00184">
    <property type="entry name" value="RING"/>
    <property type="match status" value="2"/>
</dbReference>
<organism evidence="14 15">
    <name type="scientific">Xenopus laevis</name>
    <name type="common">African clawed frog</name>
    <dbReference type="NCBI Taxonomy" id="8355"/>
    <lineage>
        <taxon>Eukaryota</taxon>
        <taxon>Metazoa</taxon>
        <taxon>Chordata</taxon>
        <taxon>Craniata</taxon>
        <taxon>Vertebrata</taxon>
        <taxon>Euteleostomi</taxon>
        <taxon>Amphibia</taxon>
        <taxon>Batrachia</taxon>
        <taxon>Anura</taxon>
        <taxon>Pipoidea</taxon>
        <taxon>Pipidae</taxon>
        <taxon>Xenopodinae</taxon>
        <taxon>Xenopus</taxon>
        <taxon>Xenopus</taxon>
    </lineage>
</organism>
<dbReference type="GO" id="GO:0008270">
    <property type="term" value="F:zinc ion binding"/>
    <property type="evidence" value="ECO:0007669"/>
    <property type="project" value="UniProtKB-KW"/>
</dbReference>
<feature type="domain" description="B-box C-terminal" evidence="12">
    <location>
        <begin position="183"/>
        <end position="309"/>
    </location>
</feature>
<keyword evidence="2" id="KW-0479">Metal-binding</keyword>
<dbReference type="SUPFAM" id="SSF49899">
    <property type="entry name" value="Concanavalin A-like lectins/glucanases"/>
    <property type="match status" value="2"/>
</dbReference>
<dbReference type="InterPro" id="IPR000315">
    <property type="entry name" value="Znf_B-box"/>
</dbReference>
<dbReference type="OrthoDB" id="6105938at2759"/>
<dbReference type="InterPro" id="IPR003649">
    <property type="entry name" value="Bbox_C"/>
</dbReference>
<dbReference type="Pfam" id="PF13445">
    <property type="entry name" value="zf-RING_UBOX"/>
    <property type="match status" value="2"/>
</dbReference>
<feature type="domain" description="SPRY-associated" evidence="13">
    <location>
        <begin position="956"/>
        <end position="1007"/>
    </location>
</feature>
<dbReference type="SMART" id="SM00449">
    <property type="entry name" value="SPRY"/>
    <property type="match status" value="2"/>
</dbReference>
<dbReference type="CDD" id="cd12891">
    <property type="entry name" value="SPRY_PRY_C-I_2"/>
    <property type="match status" value="2"/>
</dbReference>
<evidence type="ECO:0000256" key="7">
    <source>
        <dbReference type="ARBA" id="ARBA00023054"/>
    </source>
</evidence>
<dbReference type="SUPFAM" id="SSF57845">
    <property type="entry name" value="B-box zinc-binding domain"/>
    <property type="match status" value="2"/>
</dbReference>
<feature type="coiled-coil region" evidence="8">
    <location>
        <begin position="772"/>
        <end position="882"/>
    </location>
</feature>
<feature type="domain" description="SPRY" evidence="11">
    <location>
        <begin position="452"/>
        <end position="576"/>
    </location>
</feature>
<dbReference type="PROSITE" id="PS00518">
    <property type="entry name" value="ZF_RING_1"/>
    <property type="match status" value="2"/>
</dbReference>
<dbReference type="PANTHER" id="PTHR25465:SF71">
    <property type="entry name" value="E3 UBIQUITIN-PROTEIN LIGASE TRIM39-LIKE"/>
    <property type="match status" value="1"/>
</dbReference>
<dbReference type="Pfam" id="PF00622">
    <property type="entry name" value="SPRY"/>
    <property type="match status" value="2"/>
</dbReference>
<dbReference type="Gene3D" id="3.30.40.10">
    <property type="entry name" value="Zinc/RING finger domain, C3HC4 (zinc finger)"/>
    <property type="match status" value="2"/>
</dbReference>
<protein>
    <submittedName>
        <fullName evidence="15">Uncharacterized protein LOC108717741</fullName>
    </submittedName>
</protein>
<evidence type="ECO:0000256" key="1">
    <source>
        <dbReference type="ARBA" id="ARBA00022588"/>
    </source>
</evidence>
<keyword evidence="1" id="KW-0399">Innate immunity</keyword>
<keyword evidence="6" id="KW-0391">Immunity</keyword>
<dbReference type="SMART" id="SM00336">
    <property type="entry name" value="BBOX"/>
    <property type="match status" value="2"/>
</dbReference>
<evidence type="ECO:0000259" key="11">
    <source>
        <dbReference type="SMART" id="SM00449"/>
    </source>
</evidence>
<evidence type="ECO:0000259" key="12">
    <source>
        <dbReference type="SMART" id="SM00502"/>
    </source>
</evidence>
<dbReference type="InterPro" id="IPR051051">
    <property type="entry name" value="E3_ubiq-ligase_TRIM/RNF"/>
</dbReference>
<dbReference type="InterPro" id="IPR013320">
    <property type="entry name" value="ConA-like_dom_sf"/>
</dbReference>
<feature type="domain" description="RING-type" evidence="9">
    <location>
        <begin position="611"/>
        <end position="653"/>
    </location>
</feature>
<accession>A0A8J0VEU8</accession>
<dbReference type="InterPro" id="IPR017907">
    <property type="entry name" value="Znf_RING_CS"/>
</dbReference>
<sequence length="1128" mass="127180">MAAADLRDELTCPICLSIYTDPVSLPCGHNFCQGCIGELLDTQEGSGGYSCPECRAEYQERPAQQRNRVLCNIAERFLSTHPEQDGARIFCTYCVHSRVPAAKSCLQCEISMCDVHLTAHNQSVEHVLTEPTASFINRKCSNHKKLLEYYCCEDGVCICVSCCLAGEHRGHRVELLNEASDKKKEKMRNVLEKLSTERGKTERGAQRLQECKREVEEKAAGETERVTALFRDIREQLDSLEKRLLSDISRQKEELSLQLRDLMQQLEIKKDEMSRKIHLIEELCNMADPLIVLQEQESDEADFCGTEGADNEGRERERDDITFPAVGDLDVDLISETLLTGLAGIVTGVNVTISGQDMLVHINPASYKTPSISQQAGKLTISPTDSATEYRCDPVYGQEATDMFLDINTAGNVYVSRDRKSAYYSIMKDQCRPLTLKRFKVPQMLSTRSFSSGQHYWEVEGSESGSWGVGVAYPSIERVGEQSGIGENNKSWCLFRWWNNTYSVRHDKKNTELPHVPSCNRIRISLDYEAKRLSFYELSEPIRHLHTFTSSFTEPLHASFSIVYDINAWVRIIGGVDQVSLISEKRIAFTFISLFLLSAMAAANLGDELNCSICLSIYTDPVSLPCGHNFCQGCIGELLDTQEGSGGYSCPECRAEYQERPALQRNRVLGNIAERFLSTHPEQDGTGIFCTYCVHSRVPAAKSCLQCEISMCDVHLTAHNQSVEHVLTEPTASFINRKCSNHKKLLEYYCCEDGVCICVSCCLAGEHRGHRVELLNEASDKKKEKLRNVLEKLSPEREKYERGAQRLQECKREVEEKAAGETERVTALFRDIREQLDSLEKRLLSDISRQKEELSLQLRDLMQQLEIKKDEMSRKIHLIEELCNMADPLIVLQEQESDGADFCGTEGADNEDIERDDIKVPAVGDLDVDLISETLLTGLAGIVTEVKGLWFPGQEATDLLLDINTAGNHVSITGDRKSATYTRRGRRAAQTPEKFQYPQALSSRSFPSGQHYWEVEGSESGSWGVGVAYPSIERVGEQSGIGENNKSWCLYRWISNNYSVRHDRKDKELPHVHSGGRIRISLDYEAGRLSFYELSEPIRHLHTFTFTFTEPLHAAFWVMGGACVKIID</sequence>
<dbReference type="Proteomes" id="UP000186698">
    <property type="component" value="Chromosome 1L"/>
</dbReference>
<keyword evidence="4" id="KW-0833">Ubl conjugation pathway</keyword>
<evidence type="ECO:0000256" key="6">
    <source>
        <dbReference type="ARBA" id="ARBA00022859"/>
    </source>
</evidence>
<evidence type="ECO:0000313" key="15">
    <source>
        <dbReference type="RefSeq" id="XP_018120536.2"/>
    </source>
</evidence>
<dbReference type="Gene3D" id="3.30.160.60">
    <property type="entry name" value="Classic Zinc Finger"/>
    <property type="match status" value="2"/>
</dbReference>
<dbReference type="GeneID" id="108717741"/>
<proteinExistence type="predicted"/>
<evidence type="ECO:0000256" key="2">
    <source>
        <dbReference type="ARBA" id="ARBA00022723"/>
    </source>
</evidence>
<keyword evidence="14" id="KW-1185">Reference proteome</keyword>
<feature type="domain" description="B box-type" evidence="10">
    <location>
        <begin position="135"/>
        <end position="176"/>
    </location>
</feature>
<feature type="domain" description="SPRY-associated" evidence="13">
    <location>
        <begin position="400"/>
        <end position="451"/>
    </location>
</feature>
<dbReference type="KEGG" id="xla:108717741"/>
<dbReference type="GO" id="GO:0045087">
    <property type="term" value="P:innate immune response"/>
    <property type="evidence" value="ECO:0007669"/>
    <property type="project" value="UniProtKB-KW"/>
</dbReference>
<dbReference type="InterPro" id="IPR003879">
    <property type="entry name" value="Butyrophylin_SPRY"/>
</dbReference>
<dbReference type="CDD" id="cd16597">
    <property type="entry name" value="RING-HC_TRIM25_C-IV"/>
    <property type="match status" value="2"/>
</dbReference>
<keyword evidence="7 8" id="KW-0175">Coiled coil</keyword>
<evidence type="ECO:0000259" key="9">
    <source>
        <dbReference type="SMART" id="SM00184"/>
    </source>
</evidence>
<dbReference type="InterPro" id="IPR006574">
    <property type="entry name" value="PRY"/>
</dbReference>
<reference evidence="15" key="1">
    <citation type="submission" date="2025-08" db="UniProtKB">
        <authorList>
            <consortium name="RefSeq"/>
        </authorList>
    </citation>
    <scope>IDENTIFICATION</scope>
    <source>
        <strain evidence="15">J_2021</strain>
        <tissue evidence="15">Erythrocytes</tissue>
    </source>
</reference>
<evidence type="ECO:0000256" key="3">
    <source>
        <dbReference type="ARBA" id="ARBA00022771"/>
    </source>
</evidence>
<dbReference type="InterPro" id="IPR013083">
    <property type="entry name" value="Znf_RING/FYVE/PHD"/>
</dbReference>
<feature type="domain" description="B box-type" evidence="10">
    <location>
        <begin position="734"/>
        <end position="775"/>
    </location>
</feature>
<feature type="domain" description="B-box C-terminal" evidence="12">
    <location>
        <begin position="782"/>
        <end position="908"/>
    </location>
</feature>
<feature type="domain" description="SPRY" evidence="11">
    <location>
        <begin position="1008"/>
        <end position="1124"/>
    </location>
</feature>
<evidence type="ECO:0000313" key="14">
    <source>
        <dbReference type="Proteomes" id="UP000186698"/>
    </source>
</evidence>
<dbReference type="InterPro" id="IPR043136">
    <property type="entry name" value="B30.2/SPRY_sf"/>
</dbReference>
<dbReference type="Gene3D" id="2.60.120.920">
    <property type="match status" value="2"/>
</dbReference>
<evidence type="ECO:0000256" key="4">
    <source>
        <dbReference type="ARBA" id="ARBA00022786"/>
    </source>
</evidence>
<dbReference type="PANTHER" id="PTHR25465">
    <property type="entry name" value="B-BOX DOMAIN CONTAINING"/>
    <property type="match status" value="1"/>
</dbReference>
<evidence type="ECO:0000256" key="8">
    <source>
        <dbReference type="SAM" id="Coils"/>
    </source>
</evidence>
<dbReference type="InterPro" id="IPR001841">
    <property type="entry name" value="Znf_RING"/>
</dbReference>
<dbReference type="RefSeq" id="XP_018120536.2">
    <property type="nucleotide sequence ID" value="XM_018265047.2"/>
</dbReference>
<evidence type="ECO:0000256" key="5">
    <source>
        <dbReference type="ARBA" id="ARBA00022833"/>
    </source>
</evidence>
<dbReference type="InterPro" id="IPR003877">
    <property type="entry name" value="SPRY_dom"/>
</dbReference>
<dbReference type="InterPro" id="IPR027370">
    <property type="entry name" value="Znf-RING_euk"/>
</dbReference>
<gene>
    <name evidence="15" type="primary">LOC108717741</name>
</gene>
<feature type="domain" description="RING-type" evidence="9">
    <location>
        <begin position="12"/>
        <end position="54"/>
    </location>
</feature>
<dbReference type="SMART" id="SM00589">
    <property type="entry name" value="PRY"/>
    <property type="match status" value="2"/>
</dbReference>
<evidence type="ECO:0000259" key="10">
    <source>
        <dbReference type="SMART" id="SM00336"/>
    </source>
</evidence>
<dbReference type="PRINTS" id="PR01407">
    <property type="entry name" value="BUTYPHLNCDUF"/>
</dbReference>
<name>A0A8J0VEU8_XENLA</name>
<dbReference type="SUPFAM" id="SSF57850">
    <property type="entry name" value="RING/U-box"/>
    <property type="match status" value="2"/>
</dbReference>
<dbReference type="Pfam" id="PF00643">
    <property type="entry name" value="zf-B_box"/>
    <property type="match status" value="2"/>
</dbReference>